<evidence type="ECO:0000256" key="2">
    <source>
        <dbReference type="ARBA" id="ARBA00023125"/>
    </source>
</evidence>
<dbReference type="InParanoid" id="D6TVR4"/>
<evidence type="ECO:0000313" key="7">
    <source>
        <dbReference type="Proteomes" id="UP000004508"/>
    </source>
</evidence>
<dbReference type="FunCoup" id="D6TVR4">
    <property type="interactions" value="50"/>
</dbReference>
<keyword evidence="2 4" id="KW-0238">DNA-binding</keyword>
<dbReference type="InterPro" id="IPR023772">
    <property type="entry name" value="DNA-bd_HTH_TetR-type_CS"/>
</dbReference>
<evidence type="ECO:0000259" key="5">
    <source>
        <dbReference type="PROSITE" id="PS50977"/>
    </source>
</evidence>
<dbReference type="OrthoDB" id="2373640at2"/>
<dbReference type="eggNOG" id="COG1309">
    <property type="taxonomic scope" value="Bacteria"/>
</dbReference>
<dbReference type="EMBL" id="ADVG01000003">
    <property type="protein sequence ID" value="EFH84297.1"/>
    <property type="molecule type" value="Genomic_DNA"/>
</dbReference>
<dbReference type="InterPro" id="IPR050109">
    <property type="entry name" value="HTH-type_TetR-like_transc_reg"/>
</dbReference>
<dbReference type="Gene3D" id="1.10.357.10">
    <property type="entry name" value="Tetracycline Repressor, domain 2"/>
    <property type="match status" value="1"/>
</dbReference>
<dbReference type="GO" id="GO:0000976">
    <property type="term" value="F:transcription cis-regulatory region binding"/>
    <property type="evidence" value="ECO:0007669"/>
    <property type="project" value="TreeGrafter"/>
</dbReference>
<dbReference type="STRING" id="485913.Krac_5323"/>
<gene>
    <name evidence="6" type="ORF">Krac_5323</name>
</gene>
<dbReference type="PROSITE" id="PS01081">
    <property type="entry name" value="HTH_TETR_1"/>
    <property type="match status" value="1"/>
</dbReference>
<dbReference type="SUPFAM" id="SSF46689">
    <property type="entry name" value="Homeodomain-like"/>
    <property type="match status" value="1"/>
</dbReference>
<dbReference type="Pfam" id="PF17932">
    <property type="entry name" value="TetR_C_24"/>
    <property type="match status" value="1"/>
</dbReference>
<dbReference type="PANTHER" id="PTHR30055">
    <property type="entry name" value="HTH-TYPE TRANSCRIPTIONAL REGULATOR RUTR"/>
    <property type="match status" value="1"/>
</dbReference>
<keyword evidence="7" id="KW-1185">Reference proteome</keyword>
<accession>D6TVR4</accession>
<comment type="caution">
    <text evidence="6">The sequence shown here is derived from an EMBL/GenBank/DDBJ whole genome shotgun (WGS) entry which is preliminary data.</text>
</comment>
<evidence type="ECO:0000256" key="4">
    <source>
        <dbReference type="PROSITE-ProRule" id="PRU00335"/>
    </source>
</evidence>
<dbReference type="Pfam" id="PF00440">
    <property type="entry name" value="TetR_N"/>
    <property type="match status" value="1"/>
</dbReference>
<dbReference type="PRINTS" id="PR00455">
    <property type="entry name" value="HTHTETR"/>
</dbReference>
<dbReference type="InterPro" id="IPR036271">
    <property type="entry name" value="Tet_transcr_reg_TetR-rel_C_sf"/>
</dbReference>
<evidence type="ECO:0000256" key="1">
    <source>
        <dbReference type="ARBA" id="ARBA00023015"/>
    </source>
</evidence>
<dbReference type="InterPro" id="IPR001647">
    <property type="entry name" value="HTH_TetR"/>
</dbReference>
<feature type="DNA-binding region" description="H-T-H motif" evidence="4">
    <location>
        <begin position="35"/>
        <end position="54"/>
    </location>
</feature>
<evidence type="ECO:0000313" key="6">
    <source>
        <dbReference type="EMBL" id="EFH84297.1"/>
    </source>
</evidence>
<evidence type="ECO:0000256" key="3">
    <source>
        <dbReference type="ARBA" id="ARBA00023163"/>
    </source>
</evidence>
<dbReference type="SUPFAM" id="SSF48498">
    <property type="entry name" value="Tetracyclin repressor-like, C-terminal domain"/>
    <property type="match status" value="1"/>
</dbReference>
<keyword evidence="1" id="KW-0805">Transcription regulation</keyword>
<reference evidence="6 7" key="1">
    <citation type="journal article" date="2011" name="Stand. Genomic Sci.">
        <title>Non-contiguous finished genome sequence and contextual data of the filamentous soil bacterium Ktedonobacter racemifer type strain (SOSP1-21).</title>
        <authorList>
            <person name="Chang Y.J."/>
            <person name="Land M."/>
            <person name="Hauser L."/>
            <person name="Chertkov O."/>
            <person name="Del Rio T.G."/>
            <person name="Nolan M."/>
            <person name="Copeland A."/>
            <person name="Tice H."/>
            <person name="Cheng J.F."/>
            <person name="Lucas S."/>
            <person name="Han C."/>
            <person name="Goodwin L."/>
            <person name="Pitluck S."/>
            <person name="Ivanova N."/>
            <person name="Ovchinikova G."/>
            <person name="Pati A."/>
            <person name="Chen A."/>
            <person name="Palaniappan K."/>
            <person name="Mavromatis K."/>
            <person name="Liolios K."/>
            <person name="Brettin T."/>
            <person name="Fiebig A."/>
            <person name="Rohde M."/>
            <person name="Abt B."/>
            <person name="Goker M."/>
            <person name="Detter J.C."/>
            <person name="Woyke T."/>
            <person name="Bristow J."/>
            <person name="Eisen J.A."/>
            <person name="Markowitz V."/>
            <person name="Hugenholtz P."/>
            <person name="Kyrpides N.C."/>
            <person name="Klenk H.P."/>
            <person name="Lapidus A."/>
        </authorList>
    </citation>
    <scope>NUCLEOTIDE SEQUENCE [LARGE SCALE GENOMIC DNA]</scope>
    <source>
        <strain evidence="7">DSM 44963</strain>
    </source>
</reference>
<feature type="domain" description="HTH tetR-type" evidence="5">
    <location>
        <begin position="13"/>
        <end position="72"/>
    </location>
</feature>
<organism evidence="6 7">
    <name type="scientific">Ktedonobacter racemifer DSM 44963</name>
    <dbReference type="NCBI Taxonomy" id="485913"/>
    <lineage>
        <taxon>Bacteria</taxon>
        <taxon>Bacillati</taxon>
        <taxon>Chloroflexota</taxon>
        <taxon>Ktedonobacteria</taxon>
        <taxon>Ktedonobacterales</taxon>
        <taxon>Ktedonobacteraceae</taxon>
        <taxon>Ktedonobacter</taxon>
    </lineage>
</organism>
<dbReference type="AlphaFoldDB" id="D6TVR4"/>
<dbReference type="InterPro" id="IPR009057">
    <property type="entry name" value="Homeodomain-like_sf"/>
</dbReference>
<protein>
    <submittedName>
        <fullName evidence="6">Transcriptional regulator, TetR family</fullName>
    </submittedName>
</protein>
<proteinExistence type="predicted"/>
<dbReference type="PANTHER" id="PTHR30055:SF234">
    <property type="entry name" value="HTH-TYPE TRANSCRIPTIONAL REGULATOR BETI"/>
    <property type="match status" value="1"/>
</dbReference>
<dbReference type="Proteomes" id="UP000004508">
    <property type="component" value="Unassembled WGS sequence"/>
</dbReference>
<dbReference type="Gene3D" id="1.10.10.60">
    <property type="entry name" value="Homeodomain-like"/>
    <property type="match status" value="1"/>
</dbReference>
<dbReference type="PROSITE" id="PS50977">
    <property type="entry name" value="HTH_TETR_2"/>
    <property type="match status" value="1"/>
</dbReference>
<dbReference type="RefSeq" id="WP_007915711.1">
    <property type="nucleotide sequence ID" value="NZ_ADVG01000003.1"/>
</dbReference>
<dbReference type="GO" id="GO:0003700">
    <property type="term" value="F:DNA-binding transcription factor activity"/>
    <property type="evidence" value="ECO:0007669"/>
    <property type="project" value="TreeGrafter"/>
</dbReference>
<keyword evidence="3" id="KW-0804">Transcription</keyword>
<sequence length="206" mass="23683">MPRSEEAKQRLRDEQRTHILEAARRVFARKGPAATMDDIATEASVSHGLAYRYFTSKDIILHTIAEQAFQANPLTMVQELDKTKTPGERLRVLLTGLIESRRHPEYHQLLDRMRNSEATPEELRELVHKRAHALRGVIRQSIVEGQASGEIVAGDPDQLLRAIYACLDGLTHWAEYYPEEYIEHFPAAEIFWRMLKPESVPEQSSR</sequence>
<dbReference type="InterPro" id="IPR041490">
    <property type="entry name" value="KstR2_TetR_C"/>
</dbReference>
<name>D6TVR4_KTERA</name>